<dbReference type="PRINTS" id="PR00019">
    <property type="entry name" value="LEURICHRPT"/>
</dbReference>
<dbReference type="InterPro" id="IPR001611">
    <property type="entry name" value="Leu-rich_rpt"/>
</dbReference>
<dbReference type="PROSITE" id="PS51450">
    <property type="entry name" value="LRR"/>
    <property type="match status" value="3"/>
</dbReference>
<dbReference type="PANTHER" id="PTHR45712">
    <property type="entry name" value="AGAP008170-PA"/>
    <property type="match status" value="1"/>
</dbReference>
<dbReference type="InterPro" id="IPR050333">
    <property type="entry name" value="SLRP"/>
</dbReference>
<dbReference type="SMART" id="SM00369">
    <property type="entry name" value="LRR_TYP"/>
    <property type="match status" value="5"/>
</dbReference>
<dbReference type="OrthoDB" id="6515702at2759"/>
<dbReference type="PANTHER" id="PTHR45712:SF22">
    <property type="entry name" value="INSULIN-LIKE GROWTH FACTOR-BINDING PROTEIN COMPLEX ACID LABILE SUBUNIT"/>
    <property type="match status" value="1"/>
</dbReference>
<keyword evidence="1" id="KW-0433">Leucine-rich repeat</keyword>
<keyword evidence="4" id="KW-1185">Reference proteome</keyword>
<dbReference type="AlphaFoldDB" id="A0A8X6TVN7"/>
<evidence type="ECO:0000256" key="2">
    <source>
        <dbReference type="ARBA" id="ARBA00022737"/>
    </source>
</evidence>
<sequence length="317" mass="35374">MLFGCLASCPTRSRYMDPCTIRLYGNNLTNVDNVFHSGMWSMKRLNLGGNPYLNVSSNTFSGTMPALTELSLNDNNFQDLDPYLLKSFRSLYKLCLNGNHISNIPRYFLSSTRRLKVLELADNELTSIEELFPVNQQHSLKNYVKTIRLDGNQLKSIRFGASAKSISHLDLSGNQIYDIGTQDLENLTSSITLNLAGNPLVNIDAGCFKKLIHLEKLNLSLIDIKQLNHSVQNIISLEELILDNSSLTSIGKDEFLGSNGLRTISLKNNSLKTVYGAMQNLTNLTSLDLSNNDLTTLTSDSLPSESNKVKLKSLWME</sequence>
<dbReference type="InterPro" id="IPR032675">
    <property type="entry name" value="LRR_dom_sf"/>
</dbReference>
<dbReference type="Pfam" id="PF13306">
    <property type="entry name" value="LRR_5"/>
    <property type="match status" value="1"/>
</dbReference>
<proteinExistence type="predicted"/>
<reference evidence="3" key="1">
    <citation type="submission" date="2020-08" db="EMBL/GenBank/DDBJ databases">
        <title>Multicomponent nature underlies the extraordinary mechanical properties of spider dragline silk.</title>
        <authorList>
            <person name="Kono N."/>
            <person name="Nakamura H."/>
            <person name="Mori M."/>
            <person name="Yoshida Y."/>
            <person name="Ohtoshi R."/>
            <person name="Malay A.D."/>
            <person name="Moran D.A.P."/>
            <person name="Tomita M."/>
            <person name="Numata K."/>
            <person name="Arakawa K."/>
        </authorList>
    </citation>
    <scope>NUCLEOTIDE SEQUENCE</scope>
</reference>
<dbReference type="SUPFAM" id="SSF52058">
    <property type="entry name" value="L domain-like"/>
    <property type="match status" value="1"/>
</dbReference>
<comment type="caution">
    <text evidence="3">The sequence shown here is derived from an EMBL/GenBank/DDBJ whole genome shotgun (WGS) entry which is preliminary data.</text>
</comment>
<evidence type="ECO:0000256" key="1">
    <source>
        <dbReference type="ARBA" id="ARBA00022614"/>
    </source>
</evidence>
<dbReference type="InterPro" id="IPR026906">
    <property type="entry name" value="LRR_5"/>
</dbReference>
<name>A0A8X6TVN7_NEPPI</name>
<evidence type="ECO:0000313" key="3">
    <source>
        <dbReference type="EMBL" id="GFT48313.1"/>
    </source>
</evidence>
<dbReference type="SMART" id="SM00365">
    <property type="entry name" value="LRR_SD22"/>
    <property type="match status" value="3"/>
</dbReference>
<feature type="non-terminal residue" evidence="3">
    <location>
        <position position="1"/>
    </location>
</feature>
<accession>A0A8X6TVN7</accession>
<dbReference type="Gene3D" id="3.80.10.10">
    <property type="entry name" value="Ribonuclease Inhibitor"/>
    <property type="match status" value="2"/>
</dbReference>
<dbReference type="InterPro" id="IPR003591">
    <property type="entry name" value="Leu-rich_rpt_typical-subtyp"/>
</dbReference>
<gene>
    <name evidence="3" type="ORF">NPIL_647861</name>
</gene>
<keyword evidence="2" id="KW-0677">Repeat</keyword>
<organism evidence="3 4">
    <name type="scientific">Nephila pilipes</name>
    <name type="common">Giant wood spider</name>
    <name type="synonym">Nephila maculata</name>
    <dbReference type="NCBI Taxonomy" id="299642"/>
    <lineage>
        <taxon>Eukaryota</taxon>
        <taxon>Metazoa</taxon>
        <taxon>Ecdysozoa</taxon>
        <taxon>Arthropoda</taxon>
        <taxon>Chelicerata</taxon>
        <taxon>Arachnida</taxon>
        <taxon>Araneae</taxon>
        <taxon>Araneomorphae</taxon>
        <taxon>Entelegynae</taxon>
        <taxon>Araneoidea</taxon>
        <taxon>Nephilidae</taxon>
        <taxon>Nephila</taxon>
    </lineage>
</organism>
<evidence type="ECO:0000313" key="4">
    <source>
        <dbReference type="Proteomes" id="UP000887013"/>
    </source>
</evidence>
<dbReference type="Pfam" id="PF13855">
    <property type="entry name" value="LRR_8"/>
    <property type="match status" value="2"/>
</dbReference>
<protein>
    <submittedName>
        <fullName evidence="3">Uncharacterized protein</fullName>
    </submittedName>
</protein>
<dbReference type="Proteomes" id="UP000887013">
    <property type="component" value="Unassembled WGS sequence"/>
</dbReference>
<dbReference type="EMBL" id="BMAW01111493">
    <property type="protein sequence ID" value="GFT48313.1"/>
    <property type="molecule type" value="Genomic_DNA"/>
</dbReference>